<dbReference type="SMART" id="SM00356">
    <property type="entry name" value="ZnF_C3H1"/>
    <property type="match status" value="2"/>
</dbReference>
<dbReference type="InterPro" id="IPR036855">
    <property type="entry name" value="Znf_CCCH_sf"/>
</dbReference>
<sequence>MKELAAPNVRGLRKEDADGLGRGDSPLRARLAALEMELAADLAAALKEQTEALKEALSARTGSNSITTVKTDLVWPTLTDDKSDTKDVVLFYEEFEDVCALANNCRGMSAREKLLALRARCKGSRAKTYTNAYRAAWKTGEVVDDPEAVYLRIKNKHLMFGECREEREVRIDGEHQALVKGRLSGHFEPLFEASVADLESVGLGKTPRELYLSYLRKMPPHLQKEIRQDKRIWPGDAKEVGLWSRATWEESHKVVLEYEQREAAHRAVAHSTYSTTAGEPSDPSAALAKAQNEIRELKAAAKAAAARPSGAAAKDSTLTAGSGAKGGGKGAASKICFHFRDHGNCPKGDSCPFSHDKELRKQALAAKRGESTLAAKGGKGGGKGGAKATAKPKPKAKPKAAAKSTAKPPGTICPFFQKTGSCRKGANCDMVHSLLAGQGQALPANWGPPSGASMSNPLAFAAFSIQIGSAGVQAGLPAADPKGGGGARPRSQEGRERPFSALDELPGDWWSLAENEPGGYQYRTVVQELLVGMLNRAAELGIGTEDPRFPVVKLEKWVHPEFVHGIASGAPVPLKGAAVLRVTLLEGKTPEEARAGPEIFVRCKIAARGSSDWHGLIPPCEDYTRVRKDRAYAFEARLFCLDGAGCSEPGGADRELLRYSGAEPLELAVLVPVEREVQSSADGSLTEAVFPVDCGVEAVPGLWTTGAAEGFVLLAAQDGPCETCGVAKAPEFSDSCFSCGTRGRRSACTRVGVFSVLAAVSALFGGGSYERPVEDPAVVTFLGNIPKENSWWDAPGGVASVWGRRPKVDELSSPSVKDQPFETCLLQRSGEAWRLWDTRDLRSGPSVALSSWVPVTERLAVFRTRRGPKWAGWVKGSATSGLKGSAAARDSSAANTASNPSYHIVESWDIEKMMEEPPTDYYYDRLSEDLRKRHPQADSHLIDHLVSLEAFLDKSILFGFSFGINKAEVAVAEGGG</sequence>
<keyword evidence="3 4" id="KW-0862">Zinc</keyword>
<evidence type="ECO:0000256" key="4">
    <source>
        <dbReference type="PROSITE-ProRule" id="PRU00723"/>
    </source>
</evidence>
<keyword evidence="1 4" id="KW-0479">Metal-binding</keyword>
<accession>A0A1Q9C455</accession>
<dbReference type="PROSITE" id="PS50103">
    <property type="entry name" value="ZF_C3H1"/>
    <property type="match status" value="2"/>
</dbReference>
<feature type="region of interest" description="Disordered" evidence="5">
    <location>
        <begin position="267"/>
        <end position="288"/>
    </location>
</feature>
<feature type="zinc finger region" description="C3H1-type" evidence="4">
    <location>
        <begin position="407"/>
        <end position="435"/>
    </location>
</feature>
<gene>
    <name evidence="7" type="ORF">AK812_SmicGene42232</name>
</gene>
<proteinExistence type="predicted"/>
<feature type="domain" description="C3H1-type" evidence="6">
    <location>
        <begin position="407"/>
        <end position="435"/>
    </location>
</feature>
<evidence type="ECO:0000256" key="3">
    <source>
        <dbReference type="ARBA" id="ARBA00022833"/>
    </source>
</evidence>
<comment type="caution">
    <text evidence="7">The sequence shown here is derived from an EMBL/GenBank/DDBJ whole genome shotgun (WGS) entry which is preliminary data.</text>
</comment>
<dbReference type="Gene3D" id="4.10.1000.10">
    <property type="entry name" value="Zinc finger, CCCH-type"/>
    <property type="match status" value="1"/>
</dbReference>
<evidence type="ECO:0000256" key="2">
    <source>
        <dbReference type="ARBA" id="ARBA00022771"/>
    </source>
</evidence>
<keyword evidence="2 4" id="KW-0863">Zinc-finger</keyword>
<feature type="zinc finger region" description="C3H1-type" evidence="4">
    <location>
        <begin position="330"/>
        <end position="358"/>
    </location>
</feature>
<feature type="compositionally biased region" description="Basic residues" evidence="5">
    <location>
        <begin position="390"/>
        <end position="400"/>
    </location>
</feature>
<dbReference type="Pfam" id="PF00642">
    <property type="entry name" value="zf-CCCH"/>
    <property type="match status" value="1"/>
</dbReference>
<dbReference type="InterPro" id="IPR000571">
    <property type="entry name" value="Znf_CCCH"/>
</dbReference>
<organism evidence="7 8">
    <name type="scientific">Symbiodinium microadriaticum</name>
    <name type="common">Dinoflagellate</name>
    <name type="synonym">Zooxanthella microadriatica</name>
    <dbReference type="NCBI Taxonomy" id="2951"/>
    <lineage>
        <taxon>Eukaryota</taxon>
        <taxon>Sar</taxon>
        <taxon>Alveolata</taxon>
        <taxon>Dinophyceae</taxon>
        <taxon>Suessiales</taxon>
        <taxon>Symbiodiniaceae</taxon>
        <taxon>Symbiodinium</taxon>
    </lineage>
</organism>
<evidence type="ECO:0000313" key="7">
    <source>
        <dbReference type="EMBL" id="OLP77686.1"/>
    </source>
</evidence>
<evidence type="ECO:0000256" key="5">
    <source>
        <dbReference type="SAM" id="MobiDB-lite"/>
    </source>
</evidence>
<feature type="region of interest" description="Disordered" evidence="5">
    <location>
        <begin position="474"/>
        <end position="499"/>
    </location>
</feature>
<feature type="region of interest" description="Disordered" evidence="5">
    <location>
        <begin position="306"/>
        <end position="328"/>
    </location>
</feature>
<dbReference type="GO" id="GO:0008270">
    <property type="term" value="F:zinc ion binding"/>
    <property type="evidence" value="ECO:0007669"/>
    <property type="project" value="UniProtKB-KW"/>
</dbReference>
<feature type="region of interest" description="Disordered" evidence="5">
    <location>
        <begin position="364"/>
        <end position="409"/>
    </location>
</feature>
<name>A0A1Q9C455_SYMMI</name>
<dbReference type="EMBL" id="LSRX01001728">
    <property type="protein sequence ID" value="OLP77686.1"/>
    <property type="molecule type" value="Genomic_DNA"/>
</dbReference>
<protein>
    <recommendedName>
        <fullName evidence="6">C3H1-type domain-containing protein</fullName>
    </recommendedName>
</protein>
<feature type="domain" description="C3H1-type" evidence="6">
    <location>
        <begin position="330"/>
        <end position="358"/>
    </location>
</feature>
<dbReference type="Proteomes" id="UP000186817">
    <property type="component" value="Unassembled WGS sequence"/>
</dbReference>
<evidence type="ECO:0000256" key="1">
    <source>
        <dbReference type="ARBA" id="ARBA00022723"/>
    </source>
</evidence>
<dbReference type="SUPFAM" id="SSF90229">
    <property type="entry name" value="CCCH zinc finger"/>
    <property type="match status" value="1"/>
</dbReference>
<dbReference type="AlphaFoldDB" id="A0A1Q9C455"/>
<dbReference type="OrthoDB" id="448364at2759"/>
<keyword evidence="8" id="KW-1185">Reference proteome</keyword>
<evidence type="ECO:0000259" key="6">
    <source>
        <dbReference type="PROSITE" id="PS50103"/>
    </source>
</evidence>
<evidence type="ECO:0000313" key="8">
    <source>
        <dbReference type="Proteomes" id="UP000186817"/>
    </source>
</evidence>
<reference evidence="7 8" key="1">
    <citation type="submission" date="2016-02" db="EMBL/GenBank/DDBJ databases">
        <title>Genome analysis of coral dinoflagellate symbionts highlights evolutionary adaptations to a symbiotic lifestyle.</title>
        <authorList>
            <person name="Aranda M."/>
            <person name="Li Y."/>
            <person name="Liew Y.J."/>
            <person name="Baumgarten S."/>
            <person name="Simakov O."/>
            <person name="Wilson M."/>
            <person name="Piel J."/>
            <person name="Ashoor H."/>
            <person name="Bougouffa S."/>
            <person name="Bajic V.B."/>
            <person name="Ryu T."/>
            <person name="Ravasi T."/>
            <person name="Bayer T."/>
            <person name="Micklem G."/>
            <person name="Kim H."/>
            <person name="Bhak J."/>
            <person name="Lajeunesse T.C."/>
            <person name="Voolstra C.R."/>
        </authorList>
    </citation>
    <scope>NUCLEOTIDE SEQUENCE [LARGE SCALE GENOMIC DNA]</scope>
    <source>
        <strain evidence="7 8">CCMP2467</strain>
    </source>
</reference>